<dbReference type="EMBL" id="GBXM01023868">
    <property type="protein sequence ID" value="JAH84709.1"/>
    <property type="molecule type" value="Transcribed_RNA"/>
</dbReference>
<name>A0A0E9W2S9_ANGAN</name>
<sequence length="27" mass="3182">MKPPLHFVHNGFRPSNQFHASMCVNER</sequence>
<organism evidence="1">
    <name type="scientific">Anguilla anguilla</name>
    <name type="common">European freshwater eel</name>
    <name type="synonym">Muraena anguilla</name>
    <dbReference type="NCBI Taxonomy" id="7936"/>
    <lineage>
        <taxon>Eukaryota</taxon>
        <taxon>Metazoa</taxon>
        <taxon>Chordata</taxon>
        <taxon>Craniata</taxon>
        <taxon>Vertebrata</taxon>
        <taxon>Euteleostomi</taxon>
        <taxon>Actinopterygii</taxon>
        <taxon>Neopterygii</taxon>
        <taxon>Teleostei</taxon>
        <taxon>Anguilliformes</taxon>
        <taxon>Anguillidae</taxon>
        <taxon>Anguilla</taxon>
    </lineage>
</organism>
<proteinExistence type="predicted"/>
<reference evidence="1" key="1">
    <citation type="submission" date="2014-11" db="EMBL/GenBank/DDBJ databases">
        <authorList>
            <person name="Amaro Gonzalez C."/>
        </authorList>
    </citation>
    <scope>NUCLEOTIDE SEQUENCE</scope>
</reference>
<dbReference type="AlphaFoldDB" id="A0A0E9W2S9"/>
<protein>
    <submittedName>
        <fullName evidence="1">Uncharacterized protein</fullName>
    </submittedName>
</protein>
<reference evidence="1" key="2">
    <citation type="journal article" date="2015" name="Fish Shellfish Immunol.">
        <title>Early steps in the European eel (Anguilla anguilla)-Vibrio vulnificus interaction in the gills: Role of the RtxA13 toxin.</title>
        <authorList>
            <person name="Callol A."/>
            <person name="Pajuelo D."/>
            <person name="Ebbesson L."/>
            <person name="Teles M."/>
            <person name="MacKenzie S."/>
            <person name="Amaro C."/>
        </authorList>
    </citation>
    <scope>NUCLEOTIDE SEQUENCE</scope>
</reference>
<accession>A0A0E9W2S9</accession>
<evidence type="ECO:0000313" key="1">
    <source>
        <dbReference type="EMBL" id="JAH84709.1"/>
    </source>
</evidence>